<sequence length="917" mass="102914">MASSHELTNKVNDNVSNEVKVSNEVENSTAAQKRQKLRHRASVACASCRDRRIRCVVPAGDSECTQCKRSGIECVIKNDDERRRPISRAYMCSLTERVALLEALLKEQGASPPPANHPPMTRHGPRPEDVSPSRKYYKSQNSPNISNSNQDHSSPGSQHEDYMDADLEQHYTNRNQLMELDRTSHHGGDRQSSHSASSPSVLAPSIKEDGIVKRLLSTRGHLSFDQLSGRLRYFGPTTNCHVHFDRTDFGELSREAAEQTRRAEKAIRFLSEDTYEYLMGLFWQYYNTTLHVLHKDAFHGDRENGRTQFYSGFLHICVLAMGYRFADKSRPDMQKITLQGKESTLHREAKYMLDSELERPGGVPSVVALLLLGDLECGVGRDNVGWLYSGMAVRIAFDIGLHLDTRLSGLPEREVEIRRMTLWACVIYDKYWSLFLGRPTSMKSSDLEVYHLSKQCERLGTCLPAGPEKAQETQIYEALLDLMELAGKITENMDPRSQTDAAVDRDAYLRMAALDREFGNWYARLPEPLKWTPLNINTAPFSFFILHQQYHAALILLHRPFAMYEEPSGSDSEDSHSPDNHFSALSRTVCTKHAIRVARIFWQHRQRFDTKQICVTGLQHAGTAATALVAALAFIKDANDRNNNMQYLECLSASLQDMSQTYQPAERMFLVLQAVLSELRGIPDDTNNFHRPKGVVIPARRSSTCLEEMEPPTFTKRRQVARAYSKSKLPPVDRRLSIDPTLSNRQVSHHRKQSQSESDRTDGFVMVTPQSDIPSWTHMSLENTSVSPASSQFLKKSSNAWMTGNMDEHGIEHLTTVHFPELNDLVGPDDGQHIMDGISSNNAAINSNCGINESSSGGNVNANQHLDFMNLGGDEWKDWQPSGTGDLAGFPPVNSFSAAFSPGKFEQGISVGFGGGS</sequence>
<feature type="region of interest" description="Disordered" evidence="8">
    <location>
        <begin position="732"/>
        <end position="762"/>
    </location>
</feature>
<organism evidence="10 11">
    <name type="scientific">Venturia nashicola</name>
    <dbReference type="NCBI Taxonomy" id="86259"/>
    <lineage>
        <taxon>Eukaryota</taxon>
        <taxon>Fungi</taxon>
        <taxon>Dikarya</taxon>
        <taxon>Ascomycota</taxon>
        <taxon>Pezizomycotina</taxon>
        <taxon>Dothideomycetes</taxon>
        <taxon>Pleosporomycetidae</taxon>
        <taxon>Venturiales</taxon>
        <taxon>Venturiaceae</taxon>
        <taxon>Venturia</taxon>
    </lineage>
</organism>
<dbReference type="PANTHER" id="PTHR31313:SF81">
    <property type="entry name" value="TY1 ENHANCER ACTIVATOR"/>
    <property type="match status" value="1"/>
</dbReference>
<keyword evidence="6" id="KW-0804">Transcription</keyword>
<evidence type="ECO:0000259" key="9">
    <source>
        <dbReference type="PROSITE" id="PS50048"/>
    </source>
</evidence>
<keyword evidence="5" id="KW-0238">DNA-binding</keyword>
<reference evidence="10 11" key="1">
    <citation type="submission" date="2019-04" db="EMBL/GenBank/DDBJ databases">
        <title>High contiguity whole genome sequence and gene annotation resource for two Venturia nashicola isolates.</title>
        <authorList>
            <person name="Prokchorchik M."/>
            <person name="Won K."/>
            <person name="Lee Y."/>
            <person name="Choi E.D."/>
            <person name="Segonzac C."/>
            <person name="Sohn K.H."/>
        </authorList>
    </citation>
    <scope>NUCLEOTIDE SEQUENCE [LARGE SCALE GENOMIC DNA]</scope>
    <source>
        <strain evidence="10 11">PRI2</strain>
    </source>
</reference>
<dbReference type="InterPro" id="IPR051615">
    <property type="entry name" value="Transcr_Regulatory_Elem"/>
</dbReference>
<evidence type="ECO:0000256" key="2">
    <source>
        <dbReference type="ARBA" id="ARBA00022723"/>
    </source>
</evidence>
<evidence type="ECO:0000313" key="11">
    <source>
        <dbReference type="Proteomes" id="UP000298493"/>
    </source>
</evidence>
<evidence type="ECO:0000256" key="1">
    <source>
        <dbReference type="ARBA" id="ARBA00004123"/>
    </source>
</evidence>
<dbReference type="GO" id="GO:0005634">
    <property type="term" value="C:nucleus"/>
    <property type="evidence" value="ECO:0007669"/>
    <property type="project" value="UniProtKB-SubCell"/>
</dbReference>
<dbReference type="CDD" id="cd12148">
    <property type="entry name" value="fungal_TF_MHR"/>
    <property type="match status" value="1"/>
</dbReference>
<dbReference type="GO" id="GO:0003677">
    <property type="term" value="F:DNA binding"/>
    <property type="evidence" value="ECO:0007669"/>
    <property type="project" value="UniProtKB-KW"/>
</dbReference>
<dbReference type="GO" id="GO:0000981">
    <property type="term" value="F:DNA-binding transcription factor activity, RNA polymerase II-specific"/>
    <property type="evidence" value="ECO:0007669"/>
    <property type="project" value="InterPro"/>
</dbReference>
<dbReference type="Gene3D" id="4.10.240.10">
    <property type="entry name" value="Zn(2)-C6 fungal-type DNA-binding domain"/>
    <property type="match status" value="1"/>
</dbReference>
<accession>A0A4Z1NK37</accession>
<dbReference type="Proteomes" id="UP000298493">
    <property type="component" value="Unassembled WGS sequence"/>
</dbReference>
<keyword evidence="4" id="KW-0805">Transcription regulation</keyword>
<dbReference type="Pfam" id="PF00172">
    <property type="entry name" value="Zn_clus"/>
    <property type="match status" value="1"/>
</dbReference>
<dbReference type="SMART" id="SM00906">
    <property type="entry name" value="Fungal_trans"/>
    <property type="match status" value="1"/>
</dbReference>
<dbReference type="InterPro" id="IPR007219">
    <property type="entry name" value="XnlR_reg_dom"/>
</dbReference>
<keyword evidence="7" id="KW-0539">Nucleus</keyword>
<evidence type="ECO:0000256" key="7">
    <source>
        <dbReference type="ARBA" id="ARBA00023242"/>
    </source>
</evidence>
<proteinExistence type="predicted"/>
<feature type="compositionally biased region" description="Low complexity" evidence="8">
    <location>
        <begin position="193"/>
        <end position="204"/>
    </location>
</feature>
<comment type="subcellular location">
    <subcellularLocation>
        <location evidence="1">Nucleus</location>
    </subcellularLocation>
</comment>
<keyword evidence="2" id="KW-0479">Metal-binding</keyword>
<feature type="compositionally biased region" description="Low complexity" evidence="8">
    <location>
        <begin position="9"/>
        <end position="28"/>
    </location>
</feature>
<dbReference type="AlphaFoldDB" id="A0A4Z1NK37"/>
<feature type="compositionally biased region" description="Low complexity" evidence="8">
    <location>
        <begin position="139"/>
        <end position="150"/>
    </location>
</feature>
<dbReference type="InterPro" id="IPR001138">
    <property type="entry name" value="Zn2Cys6_DnaBD"/>
</dbReference>
<evidence type="ECO:0000256" key="3">
    <source>
        <dbReference type="ARBA" id="ARBA00022833"/>
    </source>
</evidence>
<name>A0A4Z1NK37_9PEZI</name>
<dbReference type="SUPFAM" id="SSF57701">
    <property type="entry name" value="Zn2/Cys6 DNA-binding domain"/>
    <property type="match status" value="1"/>
</dbReference>
<dbReference type="STRING" id="86259.A0A4Z1NK37"/>
<dbReference type="PROSITE" id="PS50048">
    <property type="entry name" value="ZN2_CY6_FUNGAL_2"/>
    <property type="match status" value="1"/>
</dbReference>
<keyword evidence="11" id="KW-1185">Reference proteome</keyword>
<dbReference type="EMBL" id="SNSC02000019">
    <property type="protein sequence ID" value="TID16121.1"/>
    <property type="molecule type" value="Genomic_DNA"/>
</dbReference>
<feature type="compositionally biased region" description="Basic and acidic residues" evidence="8">
    <location>
        <begin position="183"/>
        <end position="192"/>
    </location>
</feature>
<protein>
    <submittedName>
        <fullName evidence="10">Fungal-specific transcription factor domain-containing protein</fullName>
    </submittedName>
</protein>
<feature type="region of interest" description="Disordered" evidence="8">
    <location>
        <begin position="183"/>
        <end position="204"/>
    </location>
</feature>
<evidence type="ECO:0000256" key="4">
    <source>
        <dbReference type="ARBA" id="ARBA00023015"/>
    </source>
</evidence>
<dbReference type="GO" id="GO:0008270">
    <property type="term" value="F:zinc ion binding"/>
    <property type="evidence" value="ECO:0007669"/>
    <property type="project" value="InterPro"/>
</dbReference>
<dbReference type="InterPro" id="IPR036864">
    <property type="entry name" value="Zn2-C6_fun-type_DNA-bd_sf"/>
</dbReference>
<keyword evidence="3" id="KW-0862">Zinc</keyword>
<feature type="region of interest" description="Disordered" evidence="8">
    <location>
        <begin position="1"/>
        <end position="36"/>
    </location>
</feature>
<evidence type="ECO:0000256" key="6">
    <source>
        <dbReference type="ARBA" id="ARBA00023163"/>
    </source>
</evidence>
<dbReference type="SMART" id="SM00066">
    <property type="entry name" value="GAL4"/>
    <property type="match status" value="1"/>
</dbReference>
<evidence type="ECO:0000313" key="10">
    <source>
        <dbReference type="EMBL" id="TID16121.1"/>
    </source>
</evidence>
<dbReference type="GO" id="GO:0006351">
    <property type="term" value="P:DNA-templated transcription"/>
    <property type="evidence" value="ECO:0007669"/>
    <property type="project" value="InterPro"/>
</dbReference>
<evidence type="ECO:0000256" key="8">
    <source>
        <dbReference type="SAM" id="MobiDB-lite"/>
    </source>
</evidence>
<evidence type="ECO:0000256" key="5">
    <source>
        <dbReference type="ARBA" id="ARBA00023125"/>
    </source>
</evidence>
<feature type="region of interest" description="Disordered" evidence="8">
    <location>
        <begin position="108"/>
        <end position="160"/>
    </location>
</feature>
<comment type="caution">
    <text evidence="10">The sequence shown here is derived from an EMBL/GenBank/DDBJ whole genome shotgun (WGS) entry which is preliminary data.</text>
</comment>
<dbReference type="PANTHER" id="PTHR31313">
    <property type="entry name" value="TY1 ENHANCER ACTIVATOR"/>
    <property type="match status" value="1"/>
</dbReference>
<feature type="domain" description="Zn(2)-C6 fungal-type" evidence="9">
    <location>
        <begin position="44"/>
        <end position="76"/>
    </location>
</feature>
<dbReference type="PROSITE" id="PS00463">
    <property type="entry name" value="ZN2_CY6_FUNGAL_1"/>
    <property type="match status" value="1"/>
</dbReference>
<dbReference type="CDD" id="cd00067">
    <property type="entry name" value="GAL4"/>
    <property type="match status" value="1"/>
</dbReference>
<dbReference type="Pfam" id="PF04082">
    <property type="entry name" value="Fungal_trans"/>
    <property type="match status" value="1"/>
</dbReference>
<dbReference type="OrthoDB" id="2154091at2759"/>
<gene>
    <name evidence="10" type="ORF">E6O75_ATG09179</name>
</gene>